<feature type="compositionally biased region" description="Low complexity" evidence="3">
    <location>
        <begin position="578"/>
        <end position="601"/>
    </location>
</feature>
<feature type="compositionally biased region" description="Low complexity" evidence="3">
    <location>
        <begin position="748"/>
        <end position="763"/>
    </location>
</feature>
<evidence type="ECO:0000256" key="4">
    <source>
        <dbReference type="SAM" id="Phobius"/>
    </source>
</evidence>
<evidence type="ECO:0000313" key="6">
    <source>
        <dbReference type="EMBL" id="KAK9843062.1"/>
    </source>
</evidence>
<dbReference type="Pfam" id="PF17047">
    <property type="entry name" value="SMP_LBD"/>
    <property type="match status" value="1"/>
</dbReference>
<organism evidence="6 7">
    <name type="scientific">Apatococcus lobatus</name>
    <dbReference type="NCBI Taxonomy" id="904363"/>
    <lineage>
        <taxon>Eukaryota</taxon>
        <taxon>Viridiplantae</taxon>
        <taxon>Chlorophyta</taxon>
        <taxon>core chlorophytes</taxon>
        <taxon>Trebouxiophyceae</taxon>
        <taxon>Chlorellales</taxon>
        <taxon>Chlorellaceae</taxon>
        <taxon>Apatococcus</taxon>
    </lineage>
</organism>
<dbReference type="AlphaFoldDB" id="A0AAW1SBQ8"/>
<dbReference type="SUPFAM" id="SSF49562">
    <property type="entry name" value="C2 domain (Calcium/lipid-binding domain, CaLB)"/>
    <property type="match status" value="1"/>
</dbReference>
<dbReference type="InterPro" id="IPR000008">
    <property type="entry name" value="C2_dom"/>
</dbReference>
<name>A0AAW1SBQ8_9CHLO</name>
<protein>
    <recommendedName>
        <fullName evidence="5">C2 domain-containing protein</fullName>
    </recommendedName>
</protein>
<proteinExistence type="predicted"/>
<evidence type="ECO:0000313" key="7">
    <source>
        <dbReference type="Proteomes" id="UP001438707"/>
    </source>
</evidence>
<dbReference type="GO" id="GO:0005783">
    <property type="term" value="C:endoplasmic reticulum"/>
    <property type="evidence" value="ECO:0007669"/>
    <property type="project" value="TreeGrafter"/>
</dbReference>
<dbReference type="GO" id="GO:0008289">
    <property type="term" value="F:lipid binding"/>
    <property type="evidence" value="ECO:0007669"/>
    <property type="project" value="InterPro"/>
</dbReference>
<feature type="region of interest" description="Disordered" evidence="3">
    <location>
        <begin position="1034"/>
        <end position="1080"/>
    </location>
</feature>
<feature type="compositionally biased region" description="Basic and acidic residues" evidence="3">
    <location>
        <begin position="414"/>
        <end position="442"/>
    </location>
</feature>
<feature type="compositionally biased region" description="Low complexity" evidence="3">
    <location>
        <begin position="460"/>
        <end position="471"/>
    </location>
</feature>
<feature type="compositionally biased region" description="Low complexity" evidence="3">
    <location>
        <begin position="663"/>
        <end position="695"/>
    </location>
</feature>
<feature type="compositionally biased region" description="Polar residues" evidence="3">
    <location>
        <begin position="445"/>
        <end position="459"/>
    </location>
</feature>
<dbReference type="Gene3D" id="2.60.40.150">
    <property type="entry name" value="C2 domain"/>
    <property type="match status" value="1"/>
</dbReference>
<dbReference type="CDD" id="cd21677">
    <property type="entry name" value="SMP_SYT"/>
    <property type="match status" value="1"/>
</dbReference>
<accession>A0AAW1SBQ8</accession>
<dbReference type="InterPro" id="IPR039010">
    <property type="entry name" value="Synaptotagmin_SMP"/>
</dbReference>
<feature type="region of interest" description="Disordered" evidence="3">
    <location>
        <begin position="655"/>
        <end position="695"/>
    </location>
</feature>
<dbReference type="InterPro" id="IPR035892">
    <property type="entry name" value="C2_domain_sf"/>
</dbReference>
<dbReference type="PANTHER" id="PTHR10774">
    <property type="entry name" value="EXTENDED SYNAPTOTAGMIN-RELATED"/>
    <property type="match status" value="1"/>
</dbReference>
<keyword evidence="2 4" id="KW-1133">Transmembrane helix</keyword>
<gene>
    <name evidence="6" type="ORF">WJX74_006435</name>
</gene>
<keyword evidence="7" id="KW-1185">Reference proteome</keyword>
<feature type="compositionally biased region" description="Polar residues" evidence="3">
    <location>
        <begin position="879"/>
        <end position="895"/>
    </location>
</feature>
<evidence type="ECO:0000256" key="2">
    <source>
        <dbReference type="ARBA" id="ARBA00022989"/>
    </source>
</evidence>
<sequence>MSPWKLIINTVRNVPKQALGLVKGVARGLFRGVTAPITVYVVLLGNLYLFYAGLQKLKRARFAASVRLLEDLDESGVEYLLHHLPAWLQSTDYERAQFLNEANRIMWPAYDTALSSVIRYELLPILRENSPLCHHFSSRLCFEMDMDVRWAGVPDIVMKLTPSRKWRLRRLDMTPEMHIRLQTIQFSGLMRLALEPLLPDLPFIGGCSISFLSMPKLDFDIRVVGGADLMSVPALSSWIRSSVLQGFFDGLIWPRKMEIPFMDEEDEGQVAAPAGLLTVQILEAELPERASPKGRSKGPSSPYAAVVLTSHCKAAEWDVQAGVTERETETLAPAWGDTFHLCVAEPCQVLKVFLADDNCSGKGQEALPRGRVDVPLTSLVNASAPKKLMRMGSSAGIAMRARAAARRVRAQVAEAHDESSLKNNDQDEPTHSASSETRRREGSGAQANESSNPQHKAQQTSSTPHKSPPSKGFLDGSWIEAGDVLGAEPDSPDADAAQEGSMENQMQQGGIRTSESSTSKQAPASDWTLLSSSGSGERPGSASTKAAAGGGEDEQQQLPKQLPPIRTGAEQADDATTSPASSASHSPSSNSSRSSRAQQPRGVPMARARSQGLKVGLARLQSLPAKMARTTATQAALACQEEEGAWLPLLPLRPPGAPRTTRRPAAAAPASVPAKPASSSACSEMSDGSISSSEGTKYFPTLTKVNALFDHCADGLVGLFKTKPAAAAAASRAAAAVHPQAASPLKSASSAAASASDTNAAPSQRSVGIPGPETSSPLQPPLQSPFQQAACPELPGSSCFSTGQLPDKPQPEGAARSSSAEIRAPSASLQHTADGDIQDGNKAPASDEEAFCEPLTNSCSMPEPADADGAEEKGPNAGASPSSIRSGGSQATSTGPGRAKSGGVPPTVSNVSELLRRAGSGGSPTTQFTSFKDWHRATAGYSRPLGMRQTTARRSLFSFLFTAEGEAPPGTNAPQQASQVALSNPQSHRLARTSTQGGASTGQESTGPASSRPSVAGAVRIKLIFRAVERTCKPLSTLPNDPRPSKPQGPASGTKATEPDARKQDKVDRQRDGETAEQVIQGTPRVMGALVVLLQSITLGGMRLQTPAVVLRLGSQVRRSQECAAMHGGRTEWNLRATFALDLPADPCQVDHQLLVEIGEVPAKRKAAKWAPPASPTAAAWRHELHPTATCTIPLQSILDQGKAKGSWKMDFGQDEDAETTSASGAVALQFGWFPCT</sequence>
<dbReference type="Proteomes" id="UP001438707">
    <property type="component" value="Unassembled WGS sequence"/>
</dbReference>
<dbReference type="InterPro" id="IPR045050">
    <property type="entry name" value="Synaptotagmin_plant"/>
</dbReference>
<feature type="compositionally biased region" description="Polar residues" evidence="3">
    <location>
        <begin position="972"/>
        <end position="1013"/>
    </location>
</feature>
<keyword evidence="4" id="KW-0472">Membrane</keyword>
<evidence type="ECO:0000256" key="1">
    <source>
        <dbReference type="ARBA" id="ARBA00022692"/>
    </source>
</evidence>
<evidence type="ECO:0000256" key="3">
    <source>
        <dbReference type="SAM" id="MobiDB-lite"/>
    </source>
</evidence>
<feature type="region of interest" description="Disordered" evidence="3">
    <location>
        <begin position="966"/>
        <end position="1015"/>
    </location>
</feature>
<feature type="compositionally biased region" description="Basic and acidic residues" evidence="3">
    <location>
        <begin position="1057"/>
        <end position="1074"/>
    </location>
</feature>
<dbReference type="PANTHER" id="PTHR10774:SF190">
    <property type="entry name" value="C2 CALCIUM_LIPID-BINDING ENDONUCLEASE_EXONUCLEASE_PHOSPHATASE-RELATED"/>
    <property type="match status" value="1"/>
</dbReference>
<evidence type="ECO:0000259" key="5">
    <source>
        <dbReference type="PROSITE" id="PS50004"/>
    </source>
</evidence>
<feature type="region of interest" description="Disordered" evidence="3">
    <location>
        <begin position="748"/>
        <end position="931"/>
    </location>
</feature>
<dbReference type="EMBL" id="JALJOS010000002">
    <property type="protein sequence ID" value="KAK9843062.1"/>
    <property type="molecule type" value="Genomic_DNA"/>
</dbReference>
<feature type="transmembrane region" description="Helical" evidence="4">
    <location>
        <begin position="29"/>
        <end position="51"/>
    </location>
</feature>
<feature type="region of interest" description="Disordered" evidence="3">
    <location>
        <begin position="408"/>
        <end position="610"/>
    </location>
</feature>
<feature type="compositionally biased region" description="Polar residues" evidence="3">
    <location>
        <begin position="501"/>
        <end position="535"/>
    </location>
</feature>
<dbReference type="PROSITE" id="PS50004">
    <property type="entry name" value="C2"/>
    <property type="match status" value="1"/>
</dbReference>
<comment type="caution">
    <text evidence="6">The sequence shown here is derived from an EMBL/GenBank/DDBJ whole genome shotgun (WGS) entry which is preliminary data.</text>
</comment>
<feature type="domain" description="C2" evidence="5">
    <location>
        <begin position="255"/>
        <end position="389"/>
    </location>
</feature>
<keyword evidence="1 4" id="KW-0812">Transmembrane</keyword>
<reference evidence="6 7" key="1">
    <citation type="journal article" date="2024" name="Nat. Commun.">
        <title>Phylogenomics reveals the evolutionary origins of lichenization in chlorophyte algae.</title>
        <authorList>
            <person name="Puginier C."/>
            <person name="Libourel C."/>
            <person name="Otte J."/>
            <person name="Skaloud P."/>
            <person name="Haon M."/>
            <person name="Grisel S."/>
            <person name="Petersen M."/>
            <person name="Berrin J.G."/>
            <person name="Delaux P.M."/>
            <person name="Dal Grande F."/>
            <person name="Keller J."/>
        </authorList>
    </citation>
    <scope>NUCLEOTIDE SEQUENCE [LARGE SCALE GENOMIC DNA]</scope>
    <source>
        <strain evidence="6 7">SAG 2145</strain>
    </source>
</reference>